<reference evidence="1 2" key="1">
    <citation type="submission" date="2017-02" db="EMBL/GenBank/DDBJ databases">
        <title>Draft genome sequence of Haemophilus felis CCUG 31170 type strain.</title>
        <authorList>
            <person name="Engstrom-Jakobsson H."/>
            <person name="Salva-Serra F."/>
            <person name="Thorell K."/>
            <person name="Gonzales-Siles L."/>
            <person name="Karlsson R."/>
            <person name="Boulund F."/>
            <person name="Engstrand L."/>
            <person name="Kristiansson E."/>
            <person name="Moore E."/>
        </authorList>
    </citation>
    <scope>NUCLEOTIDE SEQUENCE [LARGE SCALE GENOMIC DNA]</scope>
    <source>
        <strain evidence="1 2">CCUG 31170</strain>
    </source>
</reference>
<sequence>MEANILYPKTLLEELPVLYVNELESDGKVVFPKRFFELMDFIKNEIENYAFYENGDIIDISVSFNFFSESFYELQVYLTSGHILLENDKDKIRESLNNLIIEKFGLYAKLIFDH</sequence>
<comment type="caution">
    <text evidence="1">The sequence shown here is derived from an EMBL/GenBank/DDBJ whole genome shotgun (WGS) entry which is preliminary data.</text>
</comment>
<evidence type="ECO:0000313" key="2">
    <source>
        <dbReference type="Proteomes" id="UP000190023"/>
    </source>
</evidence>
<gene>
    <name evidence="1" type="ORF">B0188_08590</name>
</gene>
<accession>A0A1T0AWZ4</accession>
<organism evidence="1 2">
    <name type="scientific">[Haemophilus] felis</name>
    <dbReference type="NCBI Taxonomy" id="123822"/>
    <lineage>
        <taxon>Bacteria</taxon>
        <taxon>Pseudomonadati</taxon>
        <taxon>Pseudomonadota</taxon>
        <taxon>Gammaproteobacteria</taxon>
        <taxon>Pasteurellales</taxon>
        <taxon>Pasteurellaceae</taxon>
    </lineage>
</organism>
<keyword evidence="2" id="KW-1185">Reference proteome</keyword>
<dbReference type="AlphaFoldDB" id="A0A1T0AWZ4"/>
<proteinExistence type="predicted"/>
<dbReference type="Proteomes" id="UP000190023">
    <property type="component" value="Unassembled WGS sequence"/>
</dbReference>
<protein>
    <submittedName>
        <fullName evidence="1">Uncharacterized protein</fullName>
    </submittedName>
</protein>
<evidence type="ECO:0000313" key="1">
    <source>
        <dbReference type="EMBL" id="OOS02473.1"/>
    </source>
</evidence>
<name>A0A1T0AWZ4_9PAST</name>
<dbReference type="EMBL" id="MUYB01000036">
    <property type="protein sequence ID" value="OOS02473.1"/>
    <property type="molecule type" value="Genomic_DNA"/>
</dbReference>